<dbReference type="AlphaFoldDB" id="A0A5J9VVF5"/>
<dbReference type="EMBL" id="RWGY01000007">
    <property type="protein sequence ID" value="TVU39607.1"/>
    <property type="molecule type" value="Genomic_DNA"/>
</dbReference>
<organism evidence="1 2">
    <name type="scientific">Eragrostis curvula</name>
    <name type="common">weeping love grass</name>
    <dbReference type="NCBI Taxonomy" id="38414"/>
    <lineage>
        <taxon>Eukaryota</taxon>
        <taxon>Viridiplantae</taxon>
        <taxon>Streptophyta</taxon>
        <taxon>Embryophyta</taxon>
        <taxon>Tracheophyta</taxon>
        <taxon>Spermatophyta</taxon>
        <taxon>Magnoliopsida</taxon>
        <taxon>Liliopsida</taxon>
        <taxon>Poales</taxon>
        <taxon>Poaceae</taxon>
        <taxon>PACMAD clade</taxon>
        <taxon>Chloridoideae</taxon>
        <taxon>Eragrostideae</taxon>
        <taxon>Eragrostidinae</taxon>
        <taxon>Eragrostis</taxon>
    </lineage>
</organism>
<feature type="non-terminal residue" evidence="1">
    <location>
        <position position="1"/>
    </location>
</feature>
<proteinExistence type="predicted"/>
<evidence type="ECO:0000313" key="1">
    <source>
        <dbReference type="EMBL" id="TVU39607.1"/>
    </source>
</evidence>
<evidence type="ECO:0000313" key="2">
    <source>
        <dbReference type="Proteomes" id="UP000324897"/>
    </source>
</evidence>
<gene>
    <name evidence="1" type="ORF">EJB05_13034</name>
</gene>
<name>A0A5J9VVF5_9POAL</name>
<evidence type="ECO:0008006" key="3">
    <source>
        <dbReference type="Google" id="ProtNLM"/>
    </source>
</evidence>
<accession>A0A5J9VVF5</accession>
<sequence>SPDLIFFFSRILGFKTCDSSLLLFSLASSMAPDLWNPTSSLHMIVRQLLFRLVFSLGIDSSLSMEIIAFWLWAEGNGHVDFLARIDSFSDSHLWKIASVGNSFIQALFLESSHSSGGRSTRGSYFQDEAIAGIAFYRNNICYKVFEDLQFQEIAKMKKTISSTSQGHQGSIKGKEVPMSTTDLLSKIRASYINRNSEEGTSSRSILPKTRILQDVKYTTDAGQSTYDLASLMGTLTIRENPYDAVQMQQHSSVPSDERTLFVTFSNGYPFTEDELYDFFMWRFGDVEEIRVEEPVEPKPPLYAHVTLFSQATMFRVLDGNWRVKFMWRGKHLWARQYFPKKKKVTE</sequence>
<keyword evidence="2" id="KW-1185">Reference proteome</keyword>
<dbReference type="OrthoDB" id="1882251at2759"/>
<comment type="caution">
    <text evidence="1">The sequence shown here is derived from an EMBL/GenBank/DDBJ whole genome shotgun (WGS) entry which is preliminary data.</text>
</comment>
<dbReference type="PANTHER" id="PTHR33527">
    <property type="entry name" value="OS07G0274300 PROTEIN"/>
    <property type="match status" value="1"/>
</dbReference>
<protein>
    <recommendedName>
        <fullName evidence="3">RRM domain-containing protein</fullName>
    </recommendedName>
</protein>
<dbReference type="Proteomes" id="UP000324897">
    <property type="component" value="Chromosome 4"/>
</dbReference>
<dbReference type="Gramene" id="TVU39607">
    <property type="protein sequence ID" value="TVU39607"/>
    <property type="gene ID" value="EJB05_13034"/>
</dbReference>
<dbReference type="PANTHER" id="PTHR33527:SF14">
    <property type="entry name" value="OS07G0274300 PROTEIN"/>
    <property type="match status" value="1"/>
</dbReference>
<reference evidence="1 2" key="1">
    <citation type="journal article" date="2019" name="Sci. Rep.">
        <title>A high-quality genome of Eragrostis curvula grass provides insights into Poaceae evolution and supports new strategies to enhance forage quality.</title>
        <authorList>
            <person name="Carballo J."/>
            <person name="Santos B.A.C.M."/>
            <person name="Zappacosta D."/>
            <person name="Garbus I."/>
            <person name="Selva J.P."/>
            <person name="Gallo C.A."/>
            <person name="Diaz A."/>
            <person name="Albertini E."/>
            <person name="Caccamo M."/>
            <person name="Echenique V."/>
        </authorList>
    </citation>
    <scope>NUCLEOTIDE SEQUENCE [LARGE SCALE GENOMIC DNA]</scope>
    <source>
        <strain evidence="2">cv. Victoria</strain>
        <tissue evidence="1">Leaf</tissue>
    </source>
</reference>